<dbReference type="InterPro" id="IPR011992">
    <property type="entry name" value="EF-hand-dom_pair"/>
</dbReference>
<dbReference type="InterPro" id="IPR050230">
    <property type="entry name" value="CALM/Myosin/TropC-like"/>
</dbReference>
<dbReference type="EMBL" id="VDLU01000004">
    <property type="protein sequence ID" value="TNJ27282.1"/>
    <property type="molecule type" value="Genomic_DNA"/>
</dbReference>
<dbReference type="Gene3D" id="1.10.238.10">
    <property type="entry name" value="EF-hand"/>
    <property type="match status" value="1"/>
</dbReference>
<gene>
    <name evidence="4" type="ORF">GMRT_12362</name>
</gene>
<evidence type="ECO:0000256" key="1">
    <source>
        <dbReference type="ARBA" id="ARBA00022737"/>
    </source>
</evidence>
<evidence type="ECO:0000259" key="3">
    <source>
        <dbReference type="PROSITE" id="PS50222"/>
    </source>
</evidence>
<evidence type="ECO:0000256" key="2">
    <source>
        <dbReference type="ARBA" id="ARBA00022837"/>
    </source>
</evidence>
<dbReference type="VEuPathDB" id="GiardiaDB:GMRT_12362"/>
<dbReference type="GO" id="GO:0005509">
    <property type="term" value="F:calcium ion binding"/>
    <property type="evidence" value="ECO:0007669"/>
    <property type="project" value="InterPro"/>
</dbReference>
<dbReference type="Pfam" id="PF13499">
    <property type="entry name" value="EF-hand_7"/>
    <property type="match status" value="1"/>
</dbReference>
<dbReference type="InterPro" id="IPR002048">
    <property type="entry name" value="EF_hand_dom"/>
</dbReference>
<protein>
    <submittedName>
        <fullName evidence="4">Dynein light chain</fullName>
    </submittedName>
</protein>
<dbReference type="GO" id="GO:0016460">
    <property type="term" value="C:myosin II complex"/>
    <property type="evidence" value="ECO:0007669"/>
    <property type="project" value="TreeGrafter"/>
</dbReference>
<dbReference type="PANTHER" id="PTHR23048">
    <property type="entry name" value="MYOSIN LIGHT CHAIN 1, 3"/>
    <property type="match status" value="1"/>
</dbReference>
<sequence>MNQAEVTRCREIFETFDTTGSGMVDMWRIREILQAIGLEPTDEELFTMIADADVNSDGLLTFQELLRIIQHQRTRGSGSDDDQDVLSAWHALGGAYDKSGKISLSALKAIVSLFDMQINLDSIIRAQIERRLSASLTVQTKKIVIPEDLDYDDFKALLAESKPELTLPIGKSYS</sequence>
<organism evidence="4 5">
    <name type="scientific">Giardia muris</name>
    <dbReference type="NCBI Taxonomy" id="5742"/>
    <lineage>
        <taxon>Eukaryota</taxon>
        <taxon>Metamonada</taxon>
        <taxon>Diplomonadida</taxon>
        <taxon>Hexamitidae</taxon>
        <taxon>Giardiinae</taxon>
        <taxon>Giardia</taxon>
    </lineage>
</organism>
<comment type="caution">
    <text evidence="4">The sequence shown here is derived from an EMBL/GenBank/DDBJ whole genome shotgun (WGS) entry which is preliminary data.</text>
</comment>
<keyword evidence="1" id="KW-0677">Repeat</keyword>
<dbReference type="SUPFAM" id="SSF47473">
    <property type="entry name" value="EF-hand"/>
    <property type="match status" value="1"/>
</dbReference>
<dbReference type="SMART" id="SM00054">
    <property type="entry name" value="EFh"/>
    <property type="match status" value="2"/>
</dbReference>
<dbReference type="PANTHER" id="PTHR23048:SF59">
    <property type="entry name" value="EF-HAND SUPERFAMILY PROTEIN"/>
    <property type="match status" value="1"/>
</dbReference>
<dbReference type="InterPro" id="IPR018247">
    <property type="entry name" value="EF_Hand_1_Ca_BS"/>
</dbReference>
<feature type="domain" description="EF-hand" evidence="3">
    <location>
        <begin position="4"/>
        <end position="39"/>
    </location>
</feature>
<name>A0A4Z1SND9_GIAMU</name>
<keyword evidence="2" id="KW-0106">Calcium</keyword>
<dbReference type="AlphaFoldDB" id="A0A4Z1SND9"/>
<accession>A0A4Z1SND9</accession>
<dbReference type="CDD" id="cd00051">
    <property type="entry name" value="EFh"/>
    <property type="match status" value="1"/>
</dbReference>
<reference evidence="4 5" key="1">
    <citation type="submission" date="2019-05" db="EMBL/GenBank/DDBJ databases">
        <title>The compact genome of Giardia muris reveals important steps in the evolution of intestinal protozoan parasites.</title>
        <authorList>
            <person name="Xu F."/>
            <person name="Jimenez-Gonzalez A."/>
            <person name="Einarsson E."/>
            <person name="Astvaldsson A."/>
            <person name="Peirasmaki D."/>
            <person name="Eckmann L."/>
            <person name="Andersson J.O."/>
            <person name="Svard S.G."/>
            <person name="Jerlstrom-Hultqvist J."/>
        </authorList>
    </citation>
    <scope>NUCLEOTIDE SEQUENCE [LARGE SCALE GENOMIC DNA]</scope>
    <source>
        <strain evidence="4 5">Roberts-Thomson</strain>
    </source>
</reference>
<dbReference type="PROSITE" id="PS00018">
    <property type="entry name" value="EF_HAND_1"/>
    <property type="match status" value="1"/>
</dbReference>
<feature type="domain" description="EF-hand" evidence="3">
    <location>
        <begin position="40"/>
        <end position="75"/>
    </location>
</feature>
<keyword evidence="5" id="KW-1185">Reference proteome</keyword>
<dbReference type="Proteomes" id="UP000315496">
    <property type="component" value="Chromosome 4"/>
</dbReference>
<evidence type="ECO:0000313" key="4">
    <source>
        <dbReference type="EMBL" id="TNJ27282.1"/>
    </source>
</evidence>
<evidence type="ECO:0000313" key="5">
    <source>
        <dbReference type="Proteomes" id="UP000315496"/>
    </source>
</evidence>
<dbReference type="OrthoDB" id="26525at2759"/>
<dbReference type="PROSITE" id="PS50222">
    <property type="entry name" value="EF_HAND_2"/>
    <property type="match status" value="2"/>
</dbReference>
<proteinExistence type="predicted"/>